<accession>A0ABW0TY40</accession>
<dbReference type="Proteomes" id="UP001596071">
    <property type="component" value="Unassembled WGS sequence"/>
</dbReference>
<comment type="caution">
    <text evidence="1">The sequence shown here is derived from an EMBL/GenBank/DDBJ whole genome shotgun (WGS) entry which is preliminary data.</text>
</comment>
<organism evidence="1 2">
    <name type="scientific">Sporosarcina koreensis</name>
    <dbReference type="NCBI Taxonomy" id="334735"/>
    <lineage>
        <taxon>Bacteria</taxon>
        <taxon>Bacillati</taxon>
        <taxon>Bacillota</taxon>
        <taxon>Bacilli</taxon>
        <taxon>Bacillales</taxon>
        <taxon>Caryophanaceae</taxon>
        <taxon>Sporosarcina</taxon>
    </lineage>
</organism>
<proteinExistence type="predicted"/>
<dbReference type="Pfam" id="PF11518">
    <property type="entry name" value="DUF3221"/>
    <property type="match status" value="1"/>
</dbReference>
<reference evidence="2" key="1">
    <citation type="journal article" date="2019" name="Int. J. Syst. Evol. Microbiol.">
        <title>The Global Catalogue of Microorganisms (GCM) 10K type strain sequencing project: providing services to taxonomists for standard genome sequencing and annotation.</title>
        <authorList>
            <consortium name="The Broad Institute Genomics Platform"/>
            <consortium name="The Broad Institute Genome Sequencing Center for Infectious Disease"/>
            <person name="Wu L."/>
            <person name="Ma J."/>
        </authorList>
    </citation>
    <scope>NUCLEOTIDE SEQUENCE [LARGE SCALE GENOMIC DNA]</scope>
    <source>
        <strain evidence="2">KACC 11299</strain>
    </source>
</reference>
<keyword evidence="2" id="KW-1185">Reference proteome</keyword>
<evidence type="ECO:0000313" key="2">
    <source>
        <dbReference type="Proteomes" id="UP001596071"/>
    </source>
</evidence>
<dbReference type="EMBL" id="JBHSNP010000011">
    <property type="protein sequence ID" value="MFC5603328.1"/>
    <property type="molecule type" value="Genomic_DNA"/>
</dbReference>
<evidence type="ECO:0000313" key="1">
    <source>
        <dbReference type="EMBL" id="MFC5603328.1"/>
    </source>
</evidence>
<name>A0ABW0TY40_9BACL</name>
<dbReference type="InterPro" id="IPR021598">
    <property type="entry name" value="DUF3221"/>
</dbReference>
<protein>
    <submittedName>
        <fullName evidence="1">DUF3221 domain-containing protein</fullName>
    </submittedName>
</protein>
<dbReference type="RefSeq" id="WP_381443690.1">
    <property type="nucleotide sequence ID" value="NZ_JBHSNP010000011.1"/>
</dbReference>
<gene>
    <name evidence="1" type="ORF">ACFPTP_08830</name>
</gene>
<sequence>MKQDENPEIIIQGYILQVNGDSMLIGVDLNRMDYEWLKDEIQQIDFSKYAIEFIRLEGVINEEYKIGNKIEAIIKGGITGSNPGRAQVKDIKRLDIPEAR</sequence>